<reference evidence="1" key="1">
    <citation type="journal article" date="2019" name="bioRxiv">
        <title>The Genome of the Zebra Mussel, Dreissena polymorpha: A Resource for Invasive Species Research.</title>
        <authorList>
            <person name="McCartney M.A."/>
            <person name="Auch B."/>
            <person name="Kono T."/>
            <person name="Mallez S."/>
            <person name="Zhang Y."/>
            <person name="Obille A."/>
            <person name="Becker A."/>
            <person name="Abrahante J.E."/>
            <person name="Garbe J."/>
            <person name="Badalamenti J.P."/>
            <person name="Herman A."/>
            <person name="Mangelson H."/>
            <person name="Liachko I."/>
            <person name="Sullivan S."/>
            <person name="Sone E.D."/>
            <person name="Koren S."/>
            <person name="Silverstein K.A.T."/>
            <person name="Beckman K.B."/>
            <person name="Gohl D.M."/>
        </authorList>
    </citation>
    <scope>NUCLEOTIDE SEQUENCE</scope>
    <source>
        <strain evidence="1">Duluth1</strain>
        <tissue evidence="1">Whole animal</tissue>
    </source>
</reference>
<name>A0A9D4K3X0_DREPO</name>
<evidence type="ECO:0000313" key="2">
    <source>
        <dbReference type="Proteomes" id="UP000828390"/>
    </source>
</evidence>
<comment type="caution">
    <text evidence="1">The sequence shown here is derived from an EMBL/GenBank/DDBJ whole genome shotgun (WGS) entry which is preliminary data.</text>
</comment>
<organism evidence="1 2">
    <name type="scientific">Dreissena polymorpha</name>
    <name type="common">Zebra mussel</name>
    <name type="synonym">Mytilus polymorpha</name>
    <dbReference type="NCBI Taxonomy" id="45954"/>
    <lineage>
        <taxon>Eukaryota</taxon>
        <taxon>Metazoa</taxon>
        <taxon>Spiralia</taxon>
        <taxon>Lophotrochozoa</taxon>
        <taxon>Mollusca</taxon>
        <taxon>Bivalvia</taxon>
        <taxon>Autobranchia</taxon>
        <taxon>Heteroconchia</taxon>
        <taxon>Euheterodonta</taxon>
        <taxon>Imparidentia</taxon>
        <taxon>Neoheterodontei</taxon>
        <taxon>Myida</taxon>
        <taxon>Dreissenoidea</taxon>
        <taxon>Dreissenidae</taxon>
        <taxon>Dreissena</taxon>
    </lineage>
</organism>
<evidence type="ECO:0000313" key="1">
    <source>
        <dbReference type="EMBL" id="KAH3832553.1"/>
    </source>
</evidence>
<gene>
    <name evidence="1" type="ORF">DPMN_105844</name>
</gene>
<proteinExistence type="predicted"/>
<sequence>MITAVLSEMQHLRLTARQAALRSALQSEALQSEGKYTDSAVQRCSLKASILILQFSAAITAAHARMEQLKHLGAISISCISKICEVTSYQTLVCSCLCTRLAETTKTVVCHLKVLVPCQRKDTPLQLLKYSDIFSGLDLRGDQFSDIGSLLLVYEIGRD</sequence>
<keyword evidence="2" id="KW-1185">Reference proteome</keyword>
<accession>A0A9D4K3X0</accession>
<reference evidence="1" key="2">
    <citation type="submission" date="2020-11" db="EMBL/GenBank/DDBJ databases">
        <authorList>
            <person name="McCartney M.A."/>
            <person name="Auch B."/>
            <person name="Kono T."/>
            <person name="Mallez S."/>
            <person name="Becker A."/>
            <person name="Gohl D.M."/>
            <person name="Silverstein K.A.T."/>
            <person name="Koren S."/>
            <person name="Bechman K.B."/>
            <person name="Herman A."/>
            <person name="Abrahante J.E."/>
            <person name="Garbe J."/>
        </authorList>
    </citation>
    <scope>NUCLEOTIDE SEQUENCE</scope>
    <source>
        <strain evidence="1">Duluth1</strain>
        <tissue evidence="1">Whole animal</tissue>
    </source>
</reference>
<protein>
    <submittedName>
        <fullName evidence="1">Uncharacterized protein</fullName>
    </submittedName>
</protein>
<dbReference type="AlphaFoldDB" id="A0A9D4K3X0"/>
<dbReference type="Proteomes" id="UP000828390">
    <property type="component" value="Unassembled WGS sequence"/>
</dbReference>
<dbReference type="EMBL" id="JAIWYP010000004">
    <property type="protein sequence ID" value="KAH3832553.1"/>
    <property type="molecule type" value="Genomic_DNA"/>
</dbReference>